<evidence type="ECO:0000313" key="2">
    <source>
        <dbReference type="EMBL" id="OBS66444.1"/>
    </source>
</evidence>
<sequence>MVAHVKSPTLSSKQQQKETLHWKGLRGETPISSLSSNAKKKECVKRTRKERRSGHWAMCQPVTELKKQMMLHLDDRIHRI</sequence>
<dbReference type="EMBL" id="LZPO01087246">
    <property type="protein sequence ID" value="OBS66444.1"/>
    <property type="molecule type" value="Genomic_DNA"/>
</dbReference>
<comment type="caution">
    <text evidence="2">The sequence shown here is derived from an EMBL/GenBank/DDBJ whole genome shotgun (WGS) entry which is preliminary data.</text>
</comment>
<gene>
    <name evidence="2" type="ORF">A6R68_05012</name>
</gene>
<name>A0A1A6GKP8_NEOLE</name>
<accession>A0A1A6GKP8</accession>
<keyword evidence="3" id="KW-1185">Reference proteome</keyword>
<dbReference type="AlphaFoldDB" id="A0A1A6GKP8"/>
<organism evidence="2 3">
    <name type="scientific">Neotoma lepida</name>
    <name type="common">Desert woodrat</name>
    <dbReference type="NCBI Taxonomy" id="56216"/>
    <lineage>
        <taxon>Eukaryota</taxon>
        <taxon>Metazoa</taxon>
        <taxon>Chordata</taxon>
        <taxon>Craniata</taxon>
        <taxon>Vertebrata</taxon>
        <taxon>Euteleostomi</taxon>
        <taxon>Mammalia</taxon>
        <taxon>Eutheria</taxon>
        <taxon>Euarchontoglires</taxon>
        <taxon>Glires</taxon>
        <taxon>Rodentia</taxon>
        <taxon>Myomorpha</taxon>
        <taxon>Muroidea</taxon>
        <taxon>Cricetidae</taxon>
        <taxon>Neotominae</taxon>
        <taxon>Neotoma</taxon>
    </lineage>
</organism>
<feature type="region of interest" description="Disordered" evidence="1">
    <location>
        <begin position="1"/>
        <end position="53"/>
    </location>
</feature>
<dbReference type="Proteomes" id="UP000092124">
    <property type="component" value="Unassembled WGS sequence"/>
</dbReference>
<evidence type="ECO:0000256" key="1">
    <source>
        <dbReference type="SAM" id="MobiDB-lite"/>
    </source>
</evidence>
<reference evidence="2 3" key="1">
    <citation type="submission" date="2016-06" db="EMBL/GenBank/DDBJ databases">
        <title>The Draft Genome Sequence and Annotation of the Desert Woodrat Neotoma lepida.</title>
        <authorList>
            <person name="Campbell M."/>
            <person name="Oakeson K.F."/>
            <person name="Yandell M."/>
            <person name="Halpert J.R."/>
            <person name="Dearing D."/>
        </authorList>
    </citation>
    <scope>NUCLEOTIDE SEQUENCE [LARGE SCALE GENOMIC DNA]</scope>
    <source>
        <strain evidence="2">417</strain>
        <tissue evidence="2">Liver</tissue>
    </source>
</reference>
<proteinExistence type="predicted"/>
<evidence type="ECO:0000313" key="3">
    <source>
        <dbReference type="Proteomes" id="UP000092124"/>
    </source>
</evidence>
<protein>
    <submittedName>
        <fullName evidence="2">Uncharacterized protein</fullName>
    </submittedName>
</protein>